<accession>A0A4Q8M5H4</accession>
<protein>
    <recommendedName>
        <fullName evidence="5">DUF4426 domain-containing protein</fullName>
    </recommendedName>
</protein>
<dbReference type="OrthoDB" id="5953216at2"/>
<comment type="caution">
    <text evidence="3">The sequence shown here is derived from an EMBL/GenBank/DDBJ whole genome shotgun (WGS) entry which is preliminary data.</text>
</comment>
<evidence type="ECO:0000256" key="2">
    <source>
        <dbReference type="SAM" id="SignalP"/>
    </source>
</evidence>
<feature type="compositionally biased region" description="Pro residues" evidence="1">
    <location>
        <begin position="138"/>
        <end position="148"/>
    </location>
</feature>
<organism evidence="3 4">
    <name type="scientific">Pseudoxanthomonas winnipegensis</name>
    <dbReference type="NCBI Taxonomy" id="2480810"/>
    <lineage>
        <taxon>Bacteria</taxon>
        <taxon>Pseudomonadati</taxon>
        <taxon>Pseudomonadota</taxon>
        <taxon>Gammaproteobacteria</taxon>
        <taxon>Lysobacterales</taxon>
        <taxon>Lysobacteraceae</taxon>
        <taxon>Pseudoxanthomonas</taxon>
    </lineage>
</organism>
<feature type="chain" id="PRO_5020651847" description="DUF4426 domain-containing protein" evidence="2">
    <location>
        <begin position="23"/>
        <end position="180"/>
    </location>
</feature>
<keyword evidence="2" id="KW-0732">Signal</keyword>
<dbReference type="SUPFAM" id="SSF74653">
    <property type="entry name" value="TolA/TonB C-terminal domain"/>
    <property type="match status" value="1"/>
</dbReference>
<evidence type="ECO:0000256" key="1">
    <source>
        <dbReference type="SAM" id="MobiDB-lite"/>
    </source>
</evidence>
<evidence type="ECO:0008006" key="5">
    <source>
        <dbReference type="Google" id="ProtNLM"/>
    </source>
</evidence>
<feature type="region of interest" description="Disordered" evidence="1">
    <location>
        <begin position="135"/>
        <end position="180"/>
    </location>
</feature>
<dbReference type="EMBL" id="SHMG01000004">
    <property type="protein sequence ID" value="TAA43325.1"/>
    <property type="molecule type" value="Genomic_DNA"/>
</dbReference>
<reference evidence="3 4" key="1">
    <citation type="submission" date="2019-02" db="EMBL/GenBank/DDBJ databases">
        <title>WGS of Pseudoxanthomonas species novum from clinical isolates.</title>
        <authorList>
            <person name="Bernier A.-M."/>
            <person name="Bernard K."/>
            <person name="Vachon A."/>
        </authorList>
    </citation>
    <scope>NUCLEOTIDE SEQUENCE [LARGE SCALE GENOMIC DNA]</scope>
    <source>
        <strain evidence="3 4">NML130969</strain>
    </source>
</reference>
<feature type="compositionally biased region" description="Pro residues" evidence="1">
    <location>
        <begin position="156"/>
        <end position="170"/>
    </location>
</feature>
<sequence length="180" mass="19622">MERSLVGFCAGALALASFGCSATELTVARFEQGVVPVLVSVNSQGKVTRVQASQTLRPSINRLLRKNLDEAIVAPARRDDRPVNSQMVLRMKLDLTPMEDGRYAAKFVPVDGKQVPYGAWFWRLDGDRYALVDDFRGPPTPRLGTPPPEFHREPQRPAPAPVPPSQPAQPPATSAGSKHA</sequence>
<evidence type="ECO:0000313" key="4">
    <source>
        <dbReference type="Proteomes" id="UP000294164"/>
    </source>
</evidence>
<dbReference type="Proteomes" id="UP000294164">
    <property type="component" value="Unassembled WGS sequence"/>
</dbReference>
<dbReference type="RefSeq" id="WP_130534143.1">
    <property type="nucleotide sequence ID" value="NZ_SHMG01000004.1"/>
</dbReference>
<name>A0A4Q8M5H4_9GAMM</name>
<feature type="signal peptide" evidence="2">
    <location>
        <begin position="1"/>
        <end position="22"/>
    </location>
</feature>
<dbReference type="PROSITE" id="PS51257">
    <property type="entry name" value="PROKAR_LIPOPROTEIN"/>
    <property type="match status" value="1"/>
</dbReference>
<gene>
    <name evidence="3" type="ORF">EA655_08550</name>
</gene>
<evidence type="ECO:0000313" key="3">
    <source>
        <dbReference type="EMBL" id="TAA43325.1"/>
    </source>
</evidence>
<dbReference type="AlphaFoldDB" id="A0A4Q8M5H4"/>
<proteinExistence type="predicted"/>